<dbReference type="GeneTree" id="ENSGT00960000193237"/>
<name>A0A8C0DUV0_BALMU</name>
<proteinExistence type="predicted"/>
<dbReference type="Ensembl" id="ENSBMST00010029748.1">
    <property type="protein sequence ID" value="ENSBMSP00010027019.1"/>
    <property type="gene ID" value="ENSBMSG00010019660.1"/>
</dbReference>
<sequence>MASASIHFSEEQVRNVCRALQPPGVSGARWELLVKSMGISIYWQLHQVAVGPLEYIAADCSPELSQMRIQINRKTREISNAKWRNRIISLCFWLVGFPSHQEMEFNGQKVHVILAQSPSMPQFPEKSGVLWVRQFTAVSLICLLLLNCPFFPSLVFMYYFNSLDCPVPNWLFKWDAKVRSQEAGGEVCLTNVDLAHGAVSLKRRAVSALMMLF</sequence>
<keyword evidence="1" id="KW-0812">Transmembrane</keyword>
<dbReference type="AlphaFoldDB" id="A0A8C0DUV0"/>
<reference evidence="2" key="1">
    <citation type="submission" date="2023-09" db="UniProtKB">
        <authorList>
            <consortium name="Ensembl"/>
        </authorList>
    </citation>
    <scope>IDENTIFICATION</scope>
</reference>
<keyword evidence="1" id="KW-0472">Membrane</keyword>
<evidence type="ECO:0000256" key="1">
    <source>
        <dbReference type="SAM" id="Phobius"/>
    </source>
</evidence>
<keyword evidence="1" id="KW-1133">Transmembrane helix</keyword>
<evidence type="ECO:0000313" key="2">
    <source>
        <dbReference type="Ensembl" id="ENSBMSP00010027019.1"/>
    </source>
</evidence>
<protein>
    <submittedName>
        <fullName evidence="2">Uncharacterized protein</fullName>
    </submittedName>
</protein>
<feature type="transmembrane region" description="Helical" evidence="1">
    <location>
        <begin position="135"/>
        <end position="160"/>
    </location>
</feature>
<accession>A0A8C0DUV0</accession>
<organism evidence="2">
    <name type="scientific">Balaenoptera musculus</name>
    <name type="common">Blue whale</name>
    <dbReference type="NCBI Taxonomy" id="9771"/>
    <lineage>
        <taxon>Eukaryota</taxon>
        <taxon>Metazoa</taxon>
        <taxon>Chordata</taxon>
        <taxon>Craniata</taxon>
        <taxon>Vertebrata</taxon>
        <taxon>Euteleostomi</taxon>
        <taxon>Mammalia</taxon>
        <taxon>Eutheria</taxon>
        <taxon>Laurasiatheria</taxon>
        <taxon>Artiodactyla</taxon>
        <taxon>Whippomorpha</taxon>
        <taxon>Cetacea</taxon>
        <taxon>Mysticeti</taxon>
        <taxon>Balaenopteridae</taxon>
        <taxon>Balaenoptera</taxon>
    </lineage>
</organism>